<dbReference type="Gene3D" id="2.60.120.200">
    <property type="match status" value="1"/>
</dbReference>
<sequence>MAKAQPFVHPGLLQGKADLERIKTAISNKEEPVYTAFVEFQEHPQSQDNYQMKGPMAMVGRNPTVGQSVYDADANAAYQNALMWALTGKADYALKAREIINAWSSTLKSITGRDAVLMAGLGPFKMVNAAELLLYTNANWPIAEVELTKRHFKGVIYPVIKDFAPFANGNWDSAAMKTMMAIAVFCDDRAMFERALNYYVDGAGDGRLTNYIINQDGECQESGRDQGHTQLGIAHLGDCAEMAWNQGLNLYAYADNRLLQGFEYTAKYNLGMDVPYIAELDKTGKYLHKEISAESRGKLRSVYEQIYNHYVKRMGLKAPYTGQAAARIRPEPQGGPGADHIGFGTLLYTRAEGSGVDVRNKPAAPAGLLIKTDPKGRNALTWIEPAGATGYFVKRAIKQGGPYITISAKIKGGHYIDSKTIGGKLYFYTVCAVNSNGKSKDAYPAGVISALPTGWHQPAVGAENSFGNGQFDDKQLTIESAGTGVDSSADYYHFVYKALDGNGTISAGYVPQVSSQFSSFGLVIRNGTGKNSPEVMLMVAPLSSGQVEAPKWCIKLLSRNAGDVVQSSPTLLPLTDPIVTFSRLTGDFYFRLTRKGDEFTGAYSTDNKSWINIDSITLHLNKAATAGLFAASGVQGIATRVKFNEVNIN</sequence>
<evidence type="ECO:0000256" key="2">
    <source>
        <dbReference type="ARBA" id="ARBA00023239"/>
    </source>
</evidence>
<dbReference type="GO" id="GO:0042597">
    <property type="term" value="C:periplasmic space"/>
    <property type="evidence" value="ECO:0007669"/>
    <property type="project" value="InterPro"/>
</dbReference>
<feature type="domain" description="Alginate lyase" evidence="3">
    <location>
        <begin position="70"/>
        <end position="268"/>
    </location>
</feature>
<dbReference type="Gene3D" id="2.60.40.10">
    <property type="entry name" value="Immunoglobulins"/>
    <property type="match status" value="1"/>
</dbReference>
<dbReference type="SUPFAM" id="SSF49265">
    <property type="entry name" value="Fibronectin type III"/>
    <property type="match status" value="1"/>
</dbReference>
<dbReference type="Gene3D" id="1.50.10.100">
    <property type="entry name" value="Chondroitin AC/alginate lyase"/>
    <property type="match status" value="1"/>
</dbReference>
<accession>A0A1H8LPG6</accession>
<dbReference type="InterPro" id="IPR008929">
    <property type="entry name" value="Chondroitin_lyas"/>
</dbReference>
<evidence type="ECO:0000256" key="1">
    <source>
        <dbReference type="ARBA" id="ARBA00022729"/>
    </source>
</evidence>
<dbReference type="InterPro" id="IPR036116">
    <property type="entry name" value="FN3_sf"/>
</dbReference>
<dbReference type="SUPFAM" id="SSF48230">
    <property type="entry name" value="Chondroitin AC/alginate lyase"/>
    <property type="match status" value="1"/>
</dbReference>
<protein>
    <submittedName>
        <fullName evidence="4">Alginate lyase</fullName>
    </submittedName>
</protein>
<keyword evidence="2 4" id="KW-0456">Lyase</keyword>
<dbReference type="Proteomes" id="UP000198942">
    <property type="component" value="Unassembled WGS sequence"/>
</dbReference>
<dbReference type="STRING" id="551995.SAMN05192574_105190"/>
<evidence type="ECO:0000313" key="4">
    <source>
        <dbReference type="EMBL" id="SEO07004.1"/>
    </source>
</evidence>
<dbReference type="EMBL" id="FOCL01000005">
    <property type="protein sequence ID" value="SEO07004.1"/>
    <property type="molecule type" value="Genomic_DNA"/>
</dbReference>
<dbReference type="Pfam" id="PF05426">
    <property type="entry name" value="Alginate_lyase"/>
    <property type="match status" value="1"/>
</dbReference>
<dbReference type="InterPro" id="IPR008397">
    <property type="entry name" value="Alginate_lyase_dom"/>
</dbReference>
<dbReference type="GO" id="GO:0016829">
    <property type="term" value="F:lyase activity"/>
    <property type="evidence" value="ECO:0007669"/>
    <property type="project" value="UniProtKB-KW"/>
</dbReference>
<dbReference type="InterPro" id="IPR013783">
    <property type="entry name" value="Ig-like_fold"/>
</dbReference>
<organism evidence="4 5">
    <name type="scientific">Mucilaginibacter gossypiicola</name>
    <dbReference type="NCBI Taxonomy" id="551995"/>
    <lineage>
        <taxon>Bacteria</taxon>
        <taxon>Pseudomonadati</taxon>
        <taxon>Bacteroidota</taxon>
        <taxon>Sphingobacteriia</taxon>
        <taxon>Sphingobacteriales</taxon>
        <taxon>Sphingobacteriaceae</taxon>
        <taxon>Mucilaginibacter</taxon>
    </lineage>
</organism>
<evidence type="ECO:0000313" key="5">
    <source>
        <dbReference type="Proteomes" id="UP000198942"/>
    </source>
</evidence>
<reference evidence="5" key="1">
    <citation type="submission" date="2016-10" db="EMBL/GenBank/DDBJ databases">
        <authorList>
            <person name="Varghese N."/>
            <person name="Submissions S."/>
        </authorList>
    </citation>
    <scope>NUCLEOTIDE SEQUENCE [LARGE SCALE GENOMIC DNA]</scope>
    <source>
        <strain evidence="5">Gh-48</strain>
    </source>
</reference>
<dbReference type="AlphaFoldDB" id="A0A1H8LPG6"/>
<evidence type="ECO:0000259" key="3">
    <source>
        <dbReference type="Pfam" id="PF05426"/>
    </source>
</evidence>
<keyword evidence="5" id="KW-1185">Reference proteome</keyword>
<proteinExistence type="predicted"/>
<name>A0A1H8LPG6_9SPHI</name>
<keyword evidence="1" id="KW-0732">Signal</keyword>
<gene>
    <name evidence="4" type="ORF">SAMN05192574_105190</name>
</gene>